<dbReference type="Pfam" id="PF05603">
    <property type="entry name" value="Hikeshi-like_N"/>
    <property type="match status" value="1"/>
</dbReference>
<evidence type="ECO:0000313" key="5">
    <source>
        <dbReference type="Proteomes" id="UP000006853"/>
    </source>
</evidence>
<dbReference type="InterPro" id="IPR008493">
    <property type="entry name" value="Hikeshi-like_N"/>
</dbReference>
<dbReference type="GO" id="GO:0005829">
    <property type="term" value="C:cytosol"/>
    <property type="evidence" value="ECO:0007669"/>
    <property type="project" value="TreeGrafter"/>
</dbReference>
<dbReference type="EMBL" id="FR839628">
    <property type="protein sequence ID" value="SCV11816.1"/>
    <property type="molecule type" value="Genomic_DNA"/>
</dbReference>
<dbReference type="PANTHER" id="PTHR12925:SF0">
    <property type="entry name" value="PROTEIN HIKESHI"/>
    <property type="match status" value="1"/>
</dbReference>
<dbReference type="GO" id="GO:0005634">
    <property type="term" value="C:nucleus"/>
    <property type="evidence" value="ECO:0007669"/>
    <property type="project" value="TreeGrafter"/>
</dbReference>
<protein>
    <submittedName>
        <fullName evidence="4">Uncharacterized protein</fullName>
    </submittedName>
</protein>
<dbReference type="InterPro" id="IPR048364">
    <property type="entry name" value="Hikeshi-like_C"/>
</dbReference>
<evidence type="ECO:0000256" key="1">
    <source>
        <dbReference type="ARBA" id="ARBA00006623"/>
    </source>
</evidence>
<evidence type="ECO:0000259" key="3">
    <source>
        <dbReference type="Pfam" id="PF21057"/>
    </source>
</evidence>
<accession>A0A1G4KP83</accession>
<comment type="similarity">
    <text evidence="1">Belongs to the OPI10 family.</text>
</comment>
<dbReference type="SMR" id="A0A1G4KP83"/>
<name>A0A1G4KP83_KOMPC</name>
<feature type="domain" description="Hikeshi-like N-terminal" evidence="2">
    <location>
        <begin position="6"/>
        <end position="134"/>
    </location>
</feature>
<feature type="domain" description="Hikeshi-like C-terminal" evidence="3">
    <location>
        <begin position="150"/>
        <end position="200"/>
    </location>
</feature>
<dbReference type="InterPro" id="IPR031318">
    <property type="entry name" value="OPI10"/>
</dbReference>
<dbReference type="AlphaFoldDB" id="A0A1G4KP83"/>
<sequence>MFGSCYSGSPVVVAQQVDQFKYVINYPSVPINVSYITLFLLPNIPFDPNYKALVYFQVNEGEFNLFGSLNAEKQSAIYKINNNNYNPANNMGAINEDVMLDDVAAPSCEVQNINIGISLEPNAQADLLLQNRKQLPAPSTSSDALEPVKVMELSNKIITNAYNYLSGFIDAQQKVPISRFNDWWNKFKSKLENNPKFLDNEN</sequence>
<organism evidence="4 5">
    <name type="scientific">Komagataella phaffii (strain ATCC 76273 / CBS 7435 / CECT 11047 / NRRL Y-11430 / Wegner 21-1)</name>
    <name type="common">Yeast</name>
    <name type="synonym">Pichia pastoris</name>
    <dbReference type="NCBI Taxonomy" id="981350"/>
    <lineage>
        <taxon>Eukaryota</taxon>
        <taxon>Fungi</taxon>
        <taxon>Dikarya</taxon>
        <taxon>Ascomycota</taxon>
        <taxon>Saccharomycotina</taxon>
        <taxon>Pichiomycetes</taxon>
        <taxon>Pichiales</taxon>
        <taxon>Pichiaceae</taxon>
        <taxon>Komagataella</taxon>
    </lineage>
</organism>
<dbReference type="Pfam" id="PF21057">
    <property type="entry name" value="Hikeshi-like_C"/>
    <property type="match status" value="1"/>
</dbReference>
<proteinExistence type="inferred from homology"/>
<dbReference type="GO" id="GO:0061608">
    <property type="term" value="F:nuclear import signal receptor activity"/>
    <property type="evidence" value="ECO:0007669"/>
    <property type="project" value="TreeGrafter"/>
</dbReference>
<evidence type="ECO:0000313" key="4">
    <source>
        <dbReference type="EMBL" id="SCV11816.1"/>
    </source>
</evidence>
<dbReference type="PANTHER" id="PTHR12925">
    <property type="entry name" value="HIKESHI FAMILY MEMBER"/>
    <property type="match status" value="1"/>
</dbReference>
<reference evidence="4 5" key="1">
    <citation type="journal article" date="2011" name="J. Biotechnol.">
        <title>High-quality genome sequence of Pichia pastoris CBS7435.</title>
        <authorList>
            <person name="Kuberl A."/>
            <person name="Schneider J."/>
            <person name="Thallinger G.G."/>
            <person name="Anderl I."/>
            <person name="Wibberg D."/>
            <person name="Hajek T."/>
            <person name="Jaenicke S."/>
            <person name="Brinkrolf K."/>
            <person name="Goesmann A."/>
            <person name="Szczepanowski R."/>
            <person name="Puhler A."/>
            <person name="Schwab H."/>
            <person name="Glieder A."/>
            <person name="Pichler H."/>
        </authorList>
    </citation>
    <scope>NUCLEOTIDE SEQUENCE [LARGE SCALE GENOMIC DNA]</scope>
    <source>
        <strain evidence="5">ATCC 76273 / CBS 7435 / CECT 11047 / NRRL Y-11430 / Wegner 21-1</strain>
    </source>
</reference>
<evidence type="ECO:0000259" key="2">
    <source>
        <dbReference type="Pfam" id="PF05603"/>
    </source>
</evidence>
<reference evidence="4 5" key="2">
    <citation type="journal article" date="2016" name="FEMS Yeast Res.">
        <title>Curation of the genome annotation of Pichia pastoris (Komagataella phaffii) CBS7435 from gene level to protein function.</title>
        <authorList>
            <person name="Valli M."/>
            <person name="Tatto N.E."/>
            <person name="Peymann A."/>
            <person name="Gruber C."/>
            <person name="Landes N."/>
            <person name="Ekker H."/>
            <person name="Thallinger G.G."/>
            <person name="Mattanovich D."/>
            <person name="Gasser B."/>
            <person name="Graf A.B."/>
        </authorList>
    </citation>
    <scope>GENOME REANNOTATION</scope>
    <source>
        <strain evidence="4 5">ATCC 76273 / CBS 7435 / CECT 11047 / NRRL Y-11430 / Wegner 21-1</strain>
    </source>
</reference>
<gene>
    <name evidence="4" type="primary">OPI10</name>
    <name evidence="4" type="ordered locus">PP7435_Chr1-2170</name>
</gene>
<dbReference type="GO" id="GO:0006606">
    <property type="term" value="P:protein import into nucleus"/>
    <property type="evidence" value="ECO:0007669"/>
    <property type="project" value="TreeGrafter"/>
</dbReference>
<dbReference type="Proteomes" id="UP000006853">
    <property type="component" value="Chromosome 1"/>
</dbReference>
<keyword evidence="5" id="KW-1185">Reference proteome</keyword>